<evidence type="ECO:0000313" key="2">
    <source>
        <dbReference type="Proteomes" id="UP000216411"/>
    </source>
</evidence>
<dbReference type="AlphaFoldDB" id="A0A371JCB4"/>
<dbReference type="RefSeq" id="WP_094376336.1">
    <property type="nucleotide sequence ID" value="NZ_NOKA02000041.1"/>
</dbReference>
<dbReference type="EMBL" id="NOKA02000041">
    <property type="protein sequence ID" value="RDY30317.1"/>
    <property type="molecule type" value="Genomic_DNA"/>
</dbReference>
<evidence type="ECO:0000313" key="1">
    <source>
        <dbReference type="EMBL" id="RDY30317.1"/>
    </source>
</evidence>
<proteinExistence type="predicted"/>
<keyword evidence="2" id="KW-1185">Reference proteome</keyword>
<dbReference type="Proteomes" id="UP000216411">
    <property type="component" value="Unassembled WGS sequence"/>
</dbReference>
<reference evidence="1 2" key="1">
    <citation type="journal article" date="2017" name="Genome Announc.">
        <title>Draft Genome Sequence of a Sporulating and Motile Strain of Lachnotalea glycerini Isolated from Water in Quebec City, Canada.</title>
        <authorList>
            <person name="Maheux A.F."/>
            <person name="Boudreau D.K."/>
            <person name="Berube E."/>
            <person name="Boissinot M."/>
            <person name="Raymond F."/>
            <person name="Brodeur S."/>
            <person name="Corbeil J."/>
            <person name="Isabel S."/>
            <person name="Omar R.F."/>
            <person name="Bergeron M.G."/>
        </authorList>
    </citation>
    <scope>NUCLEOTIDE SEQUENCE [LARGE SCALE GENOMIC DNA]</scope>
    <source>
        <strain evidence="1 2">CCRI-19302</strain>
    </source>
</reference>
<organism evidence="1 2">
    <name type="scientific">Lachnotalea glycerini</name>
    <dbReference type="NCBI Taxonomy" id="1763509"/>
    <lineage>
        <taxon>Bacteria</taxon>
        <taxon>Bacillati</taxon>
        <taxon>Bacillota</taxon>
        <taxon>Clostridia</taxon>
        <taxon>Lachnospirales</taxon>
        <taxon>Lachnospiraceae</taxon>
        <taxon>Lachnotalea</taxon>
    </lineage>
</organism>
<comment type="caution">
    <text evidence="1">The sequence shown here is derived from an EMBL/GenBank/DDBJ whole genome shotgun (WGS) entry which is preliminary data.</text>
</comment>
<name>A0A371JCB4_9FIRM</name>
<sequence>MARGNFRISDRICLHCGFDAMSDNKMHLPYMYGKGANKAYLCKKCANISKNVAIKNNPHTDYLIY</sequence>
<protein>
    <submittedName>
        <fullName evidence="1">Uncharacterized protein</fullName>
    </submittedName>
</protein>
<gene>
    <name evidence="1" type="ORF">CG710_015400</name>
</gene>
<accession>A0A371JCB4</accession>